<dbReference type="Proteomes" id="UP001601303">
    <property type="component" value="Unassembled WGS sequence"/>
</dbReference>
<dbReference type="InterPro" id="IPR015797">
    <property type="entry name" value="NUDIX_hydrolase-like_dom_sf"/>
</dbReference>
<evidence type="ECO:0000256" key="2">
    <source>
        <dbReference type="ARBA" id="ARBA00005582"/>
    </source>
</evidence>
<sequence length="124" mass="12919">MAVVVASGRVLMIRRRVREGRLLWAFPGGKIEQGETAEAAAVREVLEETGLTAESTGVLGSRVHPDTGRPITYIACTATAGEAHAAAPEEVAEAVWLALGDIPQLVPNGLFGPVQDYLDGALGG</sequence>
<dbReference type="PROSITE" id="PS00893">
    <property type="entry name" value="NUDIX_BOX"/>
    <property type="match status" value="1"/>
</dbReference>
<keyword evidence="3 4" id="KW-0378">Hydrolase</keyword>
<feature type="domain" description="Nudix hydrolase" evidence="5">
    <location>
        <begin position="1"/>
        <end position="119"/>
    </location>
</feature>
<accession>A0ABW6M7E7</accession>
<dbReference type="PRINTS" id="PR00502">
    <property type="entry name" value="NUDIXFAMILY"/>
</dbReference>
<dbReference type="InterPro" id="IPR020084">
    <property type="entry name" value="NUDIX_hydrolase_CS"/>
</dbReference>
<organism evidence="6 7">
    <name type="scientific">Streptomyces hokutonensis</name>
    <dbReference type="NCBI Taxonomy" id="1306990"/>
    <lineage>
        <taxon>Bacteria</taxon>
        <taxon>Bacillati</taxon>
        <taxon>Actinomycetota</taxon>
        <taxon>Actinomycetes</taxon>
        <taxon>Kitasatosporales</taxon>
        <taxon>Streptomycetaceae</taxon>
        <taxon>Streptomyces</taxon>
    </lineage>
</organism>
<comment type="cofactor">
    <cofactor evidence="1">
        <name>Mg(2+)</name>
        <dbReference type="ChEBI" id="CHEBI:18420"/>
    </cofactor>
</comment>
<gene>
    <name evidence="6" type="ORF">ACFYNQ_26110</name>
</gene>
<dbReference type="PROSITE" id="PS51462">
    <property type="entry name" value="NUDIX"/>
    <property type="match status" value="1"/>
</dbReference>
<dbReference type="PANTHER" id="PTHR43046">
    <property type="entry name" value="GDP-MANNOSE MANNOSYL HYDROLASE"/>
    <property type="match status" value="1"/>
</dbReference>
<dbReference type="Gene3D" id="3.90.79.10">
    <property type="entry name" value="Nucleoside Triphosphate Pyrophosphohydrolase"/>
    <property type="match status" value="1"/>
</dbReference>
<dbReference type="GO" id="GO:0016787">
    <property type="term" value="F:hydrolase activity"/>
    <property type="evidence" value="ECO:0007669"/>
    <property type="project" value="UniProtKB-KW"/>
</dbReference>
<dbReference type="CDD" id="cd02883">
    <property type="entry name" value="NUDIX_Hydrolase"/>
    <property type="match status" value="1"/>
</dbReference>
<dbReference type="Pfam" id="PF00293">
    <property type="entry name" value="NUDIX"/>
    <property type="match status" value="1"/>
</dbReference>
<evidence type="ECO:0000313" key="7">
    <source>
        <dbReference type="Proteomes" id="UP001601303"/>
    </source>
</evidence>
<evidence type="ECO:0000256" key="3">
    <source>
        <dbReference type="ARBA" id="ARBA00022801"/>
    </source>
</evidence>
<dbReference type="EMBL" id="JBIAHM010000009">
    <property type="protein sequence ID" value="MFE9602027.1"/>
    <property type="molecule type" value="Genomic_DNA"/>
</dbReference>
<dbReference type="SUPFAM" id="SSF55811">
    <property type="entry name" value="Nudix"/>
    <property type="match status" value="1"/>
</dbReference>
<evidence type="ECO:0000259" key="5">
    <source>
        <dbReference type="PROSITE" id="PS51462"/>
    </source>
</evidence>
<protein>
    <submittedName>
        <fullName evidence="6">NUDIX hydrolase</fullName>
    </submittedName>
</protein>
<proteinExistence type="inferred from homology"/>
<dbReference type="InterPro" id="IPR000086">
    <property type="entry name" value="NUDIX_hydrolase_dom"/>
</dbReference>
<evidence type="ECO:0000313" key="6">
    <source>
        <dbReference type="EMBL" id="MFE9602027.1"/>
    </source>
</evidence>
<name>A0ABW6M7E7_9ACTN</name>
<dbReference type="RefSeq" id="WP_388109662.1">
    <property type="nucleotide sequence ID" value="NZ_JBIAHM010000009.1"/>
</dbReference>
<reference evidence="6 7" key="1">
    <citation type="submission" date="2024-10" db="EMBL/GenBank/DDBJ databases">
        <title>The Natural Products Discovery Center: Release of the First 8490 Sequenced Strains for Exploring Actinobacteria Biosynthetic Diversity.</title>
        <authorList>
            <person name="Kalkreuter E."/>
            <person name="Kautsar S.A."/>
            <person name="Yang D."/>
            <person name="Bader C.D."/>
            <person name="Teijaro C.N."/>
            <person name="Fluegel L."/>
            <person name="Davis C.M."/>
            <person name="Simpson J.R."/>
            <person name="Lauterbach L."/>
            <person name="Steele A.D."/>
            <person name="Gui C."/>
            <person name="Meng S."/>
            <person name="Li G."/>
            <person name="Viehrig K."/>
            <person name="Ye F."/>
            <person name="Su P."/>
            <person name="Kiefer A.F."/>
            <person name="Nichols A."/>
            <person name="Cepeda A.J."/>
            <person name="Yan W."/>
            <person name="Fan B."/>
            <person name="Jiang Y."/>
            <person name="Adhikari A."/>
            <person name="Zheng C.-J."/>
            <person name="Schuster L."/>
            <person name="Cowan T.M."/>
            <person name="Smanski M.J."/>
            <person name="Chevrette M.G."/>
            <person name="De Carvalho L.P.S."/>
            <person name="Shen B."/>
        </authorList>
    </citation>
    <scope>NUCLEOTIDE SEQUENCE [LARGE SCALE GENOMIC DNA]</scope>
    <source>
        <strain evidence="6 7">NPDC006488</strain>
    </source>
</reference>
<dbReference type="InterPro" id="IPR020476">
    <property type="entry name" value="Nudix_hydrolase"/>
</dbReference>
<comment type="caution">
    <text evidence="6">The sequence shown here is derived from an EMBL/GenBank/DDBJ whole genome shotgun (WGS) entry which is preliminary data.</text>
</comment>
<evidence type="ECO:0000256" key="4">
    <source>
        <dbReference type="RuleBase" id="RU003476"/>
    </source>
</evidence>
<dbReference type="PANTHER" id="PTHR43046:SF14">
    <property type="entry name" value="MUTT_NUDIX FAMILY PROTEIN"/>
    <property type="match status" value="1"/>
</dbReference>
<keyword evidence="7" id="KW-1185">Reference proteome</keyword>
<comment type="similarity">
    <text evidence="2 4">Belongs to the Nudix hydrolase family.</text>
</comment>
<evidence type="ECO:0000256" key="1">
    <source>
        <dbReference type="ARBA" id="ARBA00001946"/>
    </source>
</evidence>